<dbReference type="PANTHER" id="PTHR30622:SF3">
    <property type="entry name" value="UNDECAPRENYL-DIPHOSPHATASE"/>
    <property type="match status" value="1"/>
</dbReference>
<evidence type="ECO:0000256" key="9">
    <source>
        <dbReference type="ARBA" id="ARBA00023136"/>
    </source>
</evidence>
<dbReference type="EC" id="3.6.1.27" evidence="3"/>
<comment type="catalytic activity">
    <reaction evidence="13">
        <text>di-trans,octa-cis-undecaprenyl diphosphate + H2O = di-trans,octa-cis-undecaprenyl phosphate + phosphate + H(+)</text>
        <dbReference type="Rhea" id="RHEA:28094"/>
        <dbReference type="ChEBI" id="CHEBI:15377"/>
        <dbReference type="ChEBI" id="CHEBI:15378"/>
        <dbReference type="ChEBI" id="CHEBI:43474"/>
        <dbReference type="ChEBI" id="CHEBI:58405"/>
        <dbReference type="ChEBI" id="CHEBI:60392"/>
        <dbReference type="EC" id="3.6.1.27"/>
    </reaction>
</comment>
<evidence type="ECO:0000256" key="12">
    <source>
        <dbReference type="ARBA" id="ARBA00032932"/>
    </source>
</evidence>
<evidence type="ECO:0000256" key="13">
    <source>
        <dbReference type="ARBA" id="ARBA00047594"/>
    </source>
</evidence>
<dbReference type="GO" id="GO:0050380">
    <property type="term" value="F:undecaprenyl-diphosphatase activity"/>
    <property type="evidence" value="ECO:0007669"/>
    <property type="project" value="UniProtKB-EC"/>
</dbReference>
<protein>
    <recommendedName>
        <fullName evidence="4">Undecaprenyl-diphosphatase</fullName>
        <ecNumber evidence="3">3.6.1.27</ecNumber>
    </recommendedName>
    <alternativeName>
        <fullName evidence="12">Bacitracin resistance protein</fullName>
    </alternativeName>
    <alternativeName>
        <fullName evidence="11">Undecaprenyl pyrophosphate phosphatase</fullName>
    </alternativeName>
</protein>
<evidence type="ECO:0000313" key="16">
    <source>
        <dbReference type="Proteomes" id="UP000230119"/>
    </source>
</evidence>
<keyword evidence="9 14" id="KW-0472">Membrane</keyword>
<dbReference type="PANTHER" id="PTHR30622">
    <property type="entry name" value="UNDECAPRENYL-DIPHOSPHATASE"/>
    <property type="match status" value="1"/>
</dbReference>
<keyword evidence="5" id="KW-1003">Cell membrane</keyword>
<evidence type="ECO:0000256" key="14">
    <source>
        <dbReference type="SAM" id="Phobius"/>
    </source>
</evidence>
<evidence type="ECO:0000256" key="4">
    <source>
        <dbReference type="ARBA" id="ARBA00021581"/>
    </source>
</evidence>
<reference evidence="16" key="1">
    <citation type="submission" date="2017-09" db="EMBL/GenBank/DDBJ databases">
        <title>Depth-based differentiation of microbial function through sediment-hosted aquifers and enrichment of novel symbionts in the deep terrestrial subsurface.</title>
        <authorList>
            <person name="Probst A.J."/>
            <person name="Ladd B."/>
            <person name="Jarett J.K."/>
            <person name="Geller-Mcgrath D.E."/>
            <person name="Sieber C.M.K."/>
            <person name="Emerson J.B."/>
            <person name="Anantharaman K."/>
            <person name="Thomas B.C."/>
            <person name="Malmstrom R."/>
            <person name="Stieglmeier M."/>
            <person name="Klingl A."/>
            <person name="Woyke T."/>
            <person name="Ryan C.M."/>
            <person name="Banfield J.F."/>
        </authorList>
    </citation>
    <scope>NUCLEOTIDE SEQUENCE [LARGE SCALE GENOMIC DNA]</scope>
</reference>
<dbReference type="GO" id="GO:0005886">
    <property type="term" value="C:plasma membrane"/>
    <property type="evidence" value="ECO:0007669"/>
    <property type="project" value="UniProtKB-SubCell"/>
</dbReference>
<comment type="subcellular location">
    <subcellularLocation>
        <location evidence="1">Cell membrane</location>
        <topology evidence="1">Multi-pass membrane protein</topology>
    </subcellularLocation>
</comment>
<feature type="transmembrane region" description="Helical" evidence="14">
    <location>
        <begin position="6"/>
        <end position="29"/>
    </location>
</feature>
<keyword evidence="7" id="KW-0378">Hydrolase</keyword>
<evidence type="ECO:0000256" key="1">
    <source>
        <dbReference type="ARBA" id="ARBA00004651"/>
    </source>
</evidence>
<gene>
    <name evidence="15" type="ORF">COS52_05320</name>
</gene>
<dbReference type="EMBL" id="PEVA01000223">
    <property type="protein sequence ID" value="PIV07944.1"/>
    <property type="molecule type" value="Genomic_DNA"/>
</dbReference>
<comment type="similarity">
    <text evidence="2">Belongs to the UppP family.</text>
</comment>
<evidence type="ECO:0000256" key="10">
    <source>
        <dbReference type="ARBA" id="ARBA00023251"/>
    </source>
</evidence>
<feature type="non-terminal residue" evidence="15">
    <location>
        <position position="67"/>
    </location>
</feature>
<keyword evidence="10" id="KW-0046">Antibiotic resistance</keyword>
<comment type="caution">
    <text evidence="15">The sequence shown here is derived from an EMBL/GenBank/DDBJ whole genome shotgun (WGS) entry which is preliminary data.</text>
</comment>
<dbReference type="AlphaFoldDB" id="A0A2M7BR48"/>
<evidence type="ECO:0000256" key="6">
    <source>
        <dbReference type="ARBA" id="ARBA00022692"/>
    </source>
</evidence>
<evidence type="ECO:0000256" key="8">
    <source>
        <dbReference type="ARBA" id="ARBA00022989"/>
    </source>
</evidence>
<evidence type="ECO:0000256" key="11">
    <source>
        <dbReference type="ARBA" id="ARBA00032707"/>
    </source>
</evidence>
<dbReference type="Pfam" id="PF02673">
    <property type="entry name" value="BacA"/>
    <property type="match status" value="1"/>
</dbReference>
<organism evidence="15 16">
    <name type="scientific">Candidatus Roizmanbacteria bacterium CG03_land_8_20_14_0_80_39_12</name>
    <dbReference type="NCBI Taxonomy" id="1974847"/>
    <lineage>
        <taxon>Bacteria</taxon>
        <taxon>Candidatus Roizmaniibacteriota</taxon>
    </lineage>
</organism>
<evidence type="ECO:0000313" key="15">
    <source>
        <dbReference type="EMBL" id="PIV07944.1"/>
    </source>
</evidence>
<evidence type="ECO:0000256" key="5">
    <source>
        <dbReference type="ARBA" id="ARBA00022475"/>
    </source>
</evidence>
<keyword evidence="8 14" id="KW-1133">Transmembrane helix</keyword>
<name>A0A2M7BR48_9BACT</name>
<keyword evidence="6 14" id="KW-0812">Transmembrane</keyword>
<dbReference type="GO" id="GO:0046677">
    <property type="term" value="P:response to antibiotic"/>
    <property type="evidence" value="ECO:0007669"/>
    <property type="project" value="UniProtKB-KW"/>
</dbReference>
<proteinExistence type="inferred from homology"/>
<evidence type="ECO:0000256" key="2">
    <source>
        <dbReference type="ARBA" id="ARBA00010621"/>
    </source>
</evidence>
<evidence type="ECO:0000256" key="7">
    <source>
        <dbReference type="ARBA" id="ARBA00022801"/>
    </source>
</evidence>
<sequence length="67" mass="7586">MTLLHAAVLGMIEGLTEFLPISSTAHMIMVSRMLGLPQTEFLKFFEVVIQVGAIFAVVFLYFKKFFD</sequence>
<feature type="transmembrane region" description="Helical" evidence="14">
    <location>
        <begin position="41"/>
        <end position="62"/>
    </location>
</feature>
<dbReference type="InterPro" id="IPR003824">
    <property type="entry name" value="UppP"/>
</dbReference>
<accession>A0A2M7BR48</accession>
<evidence type="ECO:0000256" key="3">
    <source>
        <dbReference type="ARBA" id="ARBA00012374"/>
    </source>
</evidence>
<dbReference type="Proteomes" id="UP000230119">
    <property type="component" value="Unassembled WGS sequence"/>
</dbReference>